<proteinExistence type="inferred from homology"/>
<dbReference type="FunFam" id="3.40.640.10:FF:000021">
    <property type="entry name" value="Glutamate-1-semialdehyde 2,1-aminomutase"/>
    <property type="match status" value="1"/>
</dbReference>
<evidence type="ECO:0000256" key="3">
    <source>
        <dbReference type="ARBA" id="ARBA00008981"/>
    </source>
</evidence>
<dbReference type="PANTHER" id="PTHR43713:SF3">
    <property type="entry name" value="GLUTAMATE-1-SEMIALDEHYDE 2,1-AMINOMUTASE 1, CHLOROPLASTIC-RELATED"/>
    <property type="match status" value="1"/>
</dbReference>
<organism evidence="8 9">
    <name type="scientific">Thermanaerovibrio velox DSM 12556</name>
    <dbReference type="NCBI Taxonomy" id="926567"/>
    <lineage>
        <taxon>Bacteria</taxon>
        <taxon>Thermotogati</taxon>
        <taxon>Synergistota</taxon>
        <taxon>Synergistia</taxon>
        <taxon>Synergistales</taxon>
        <taxon>Synergistaceae</taxon>
        <taxon>Thermanaerovibrio</taxon>
    </lineage>
</organism>
<dbReference type="Proteomes" id="UP000005730">
    <property type="component" value="Chromosome"/>
</dbReference>
<name>H0UMV4_9BACT</name>
<dbReference type="InterPro" id="IPR015424">
    <property type="entry name" value="PyrdxlP-dep_Trfase"/>
</dbReference>
<dbReference type="Pfam" id="PF00202">
    <property type="entry name" value="Aminotran_3"/>
    <property type="match status" value="1"/>
</dbReference>
<dbReference type="InterPro" id="IPR004639">
    <property type="entry name" value="4pyrrol_synth_GluAld_NH2Trfase"/>
</dbReference>
<dbReference type="EMBL" id="CM001377">
    <property type="protein sequence ID" value="EHM09249.1"/>
    <property type="molecule type" value="Genomic_DNA"/>
</dbReference>
<dbReference type="PANTHER" id="PTHR43713">
    <property type="entry name" value="GLUTAMATE-1-SEMIALDEHYDE 2,1-AMINOMUTASE"/>
    <property type="match status" value="1"/>
</dbReference>
<dbReference type="GO" id="GO:0008483">
    <property type="term" value="F:transaminase activity"/>
    <property type="evidence" value="ECO:0007669"/>
    <property type="project" value="InterPro"/>
</dbReference>
<dbReference type="RefSeq" id="WP_006582741.1">
    <property type="nucleotide sequence ID" value="NZ_CM001377.1"/>
</dbReference>
<comment type="subunit">
    <text evidence="7">Homodimer.</text>
</comment>
<dbReference type="InterPro" id="IPR015422">
    <property type="entry name" value="PyrdxlP-dep_Trfase_small"/>
</dbReference>
<dbReference type="GO" id="GO:0042286">
    <property type="term" value="F:glutamate-1-semialdehyde 2,1-aminomutase activity"/>
    <property type="evidence" value="ECO:0007669"/>
    <property type="project" value="UniProtKB-UniRule"/>
</dbReference>
<comment type="similarity">
    <text evidence="3 7">Belongs to the class-III pyridoxal-phosphate-dependent aminotransferase family. HemL subfamily.</text>
</comment>
<dbReference type="Gene3D" id="3.40.640.10">
    <property type="entry name" value="Type I PLP-dependent aspartate aminotransferase-like (Major domain)"/>
    <property type="match status" value="1"/>
</dbReference>
<evidence type="ECO:0000256" key="1">
    <source>
        <dbReference type="ARBA" id="ARBA00001933"/>
    </source>
</evidence>
<evidence type="ECO:0000313" key="9">
    <source>
        <dbReference type="Proteomes" id="UP000005730"/>
    </source>
</evidence>
<comment type="subcellular location">
    <subcellularLocation>
        <location evidence="7">Cytoplasm</location>
    </subcellularLocation>
</comment>
<dbReference type="UniPathway" id="UPA00251">
    <property type="reaction ID" value="UER00317"/>
</dbReference>
<keyword evidence="5 7" id="KW-0413">Isomerase</keyword>
<evidence type="ECO:0000256" key="6">
    <source>
        <dbReference type="ARBA" id="ARBA00023244"/>
    </source>
</evidence>
<dbReference type="STRING" id="926567.TheveDRAFT_0060"/>
<dbReference type="HAMAP" id="MF_00375">
    <property type="entry name" value="HemL_aminotrans_3"/>
    <property type="match status" value="1"/>
</dbReference>
<protein>
    <recommendedName>
        <fullName evidence="7">Glutamate-1-semialdehyde 2,1-aminomutase</fullName>
        <shortName evidence="7">GSA</shortName>
        <ecNumber evidence="7">5.4.3.8</ecNumber>
    </recommendedName>
    <alternativeName>
        <fullName evidence="7">Glutamate-1-semialdehyde aminotransferase</fullName>
        <shortName evidence="7">GSA-AT</shortName>
    </alternativeName>
</protein>
<accession>H0UMV4</accession>
<dbReference type="InterPro" id="IPR015421">
    <property type="entry name" value="PyrdxlP-dep_Trfase_major"/>
</dbReference>
<dbReference type="NCBIfam" id="NF000818">
    <property type="entry name" value="PRK00062.1"/>
    <property type="match status" value="1"/>
</dbReference>
<gene>
    <name evidence="7" type="primary">hemL</name>
    <name evidence="8" type="ORF">TheveDRAFT_0060</name>
</gene>
<dbReference type="CDD" id="cd00610">
    <property type="entry name" value="OAT_like"/>
    <property type="match status" value="1"/>
</dbReference>
<dbReference type="Gene3D" id="3.90.1150.10">
    <property type="entry name" value="Aspartate Aminotransferase, domain 1"/>
    <property type="match status" value="1"/>
</dbReference>
<dbReference type="OrthoDB" id="1906at2"/>
<dbReference type="AlphaFoldDB" id="H0UMV4"/>
<dbReference type="SUPFAM" id="SSF53383">
    <property type="entry name" value="PLP-dependent transferases"/>
    <property type="match status" value="1"/>
</dbReference>
<evidence type="ECO:0000256" key="2">
    <source>
        <dbReference type="ARBA" id="ARBA00004819"/>
    </source>
</evidence>
<dbReference type="GO" id="GO:0005737">
    <property type="term" value="C:cytoplasm"/>
    <property type="evidence" value="ECO:0007669"/>
    <property type="project" value="UniProtKB-SubCell"/>
</dbReference>
<evidence type="ECO:0000256" key="5">
    <source>
        <dbReference type="ARBA" id="ARBA00023235"/>
    </source>
</evidence>
<keyword evidence="6 7" id="KW-0627">Porphyrin biosynthesis</keyword>
<keyword evidence="9" id="KW-1185">Reference proteome</keyword>
<dbReference type="InterPro" id="IPR005814">
    <property type="entry name" value="Aminotrans_3"/>
</dbReference>
<keyword evidence="7" id="KW-0963">Cytoplasm</keyword>
<dbReference type="GO" id="GO:0006782">
    <property type="term" value="P:protoporphyrinogen IX biosynthetic process"/>
    <property type="evidence" value="ECO:0007669"/>
    <property type="project" value="UniProtKB-UniRule"/>
</dbReference>
<comment type="catalytic activity">
    <reaction evidence="7">
        <text>(S)-4-amino-5-oxopentanoate = 5-aminolevulinate</text>
        <dbReference type="Rhea" id="RHEA:14265"/>
        <dbReference type="ChEBI" id="CHEBI:57501"/>
        <dbReference type="ChEBI" id="CHEBI:356416"/>
        <dbReference type="EC" id="5.4.3.8"/>
    </reaction>
</comment>
<dbReference type="eggNOG" id="COG0001">
    <property type="taxonomic scope" value="Bacteria"/>
</dbReference>
<comment type="pathway">
    <text evidence="2">Porphyrin-containing compound metabolism; protoporphyrin-IX biosynthesis; 5-aminolevulinate from L-glutamyl-tRNA(Glu): step 2/2.</text>
</comment>
<evidence type="ECO:0000256" key="7">
    <source>
        <dbReference type="HAMAP-Rule" id="MF_00375"/>
    </source>
</evidence>
<dbReference type="EC" id="5.4.3.8" evidence="7"/>
<feature type="modified residue" description="N6-(pyridoxal phosphate)lysine" evidence="7">
    <location>
        <position position="265"/>
    </location>
</feature>
<dbReference type="NCBIfam" id="TIGR00713">
    <property type="entry name" value="hemL"/>
    <property type="match status" value="1"/>
</dbReference>
<sequence length="427" mass="45956">MVSSKECFERAKRCLVGGVNSPVRAFRAVGGEPVFFKSAKGCRLFDVEDNSYVDYVCSWGPMILGHGDPHVLDAVHRAVEEGLSFGACSPLEARLGEMIKDKFPSIRKLRFTSSGTEAVMGAVRLARGFTGRDVIIKFEGCYHGHSDSLLVSAGSGALTFGTPSSPGVTRGCAADTLVIRYNHLEEVEAAFRACGERIAAVIVEPWGGNMGLVPPEKGFLRGLRDITLRHGSLLIFDEVITGFRVPEGGVQNLEGIEPDITCLGKIIGGGMPVGAFGGREDVMSRLSPEGPVYQAGTLSGNPVAMACGIATLERLTPESYRELESKGAALERGILDAAHRAGITVSVSRLGSALGLFFGPMPKDLEGVKGTRVDLYPRFFNHMLSRGFYFPPSAYETFFVSLAHDDQVIDATVRELLQAFIELRGDM</sequence>
<reference evidence="8 9" key="1">
    <citation type="submission" date="2011-10" db="EMBL/GenBank/DDBJ databases">
        <title>The Noncontiguous Finished genome of Thermanaerovibrio velox DSM 12556.</title>
        <authorList>
            <consortium name="US DOE Joint Genome Institute (JGI-PGF)"/>
            <person name="Lucas S."/>
            <person name="Copeland A."/>
            <person name="Lapidus A."/>
            <person name="Glavina del Rio T."/>
            <person name="Dalin E."/>
            <person name="Tice H."/>
            <person name="Bruce D."/>
            <person name="Goodwin L."/>
            <person name="Pitluck S."/>
            <person name="Peters L."/>
            <person name="Mikhailova N."/>
            <person name="Teshima H."/>
            <person name="Kyrpides N."/>
            <person name="Mavromatis K."/>
            <person name="Ivanova N."/>
            <person name="Markowitz V."/>
            <person name="Cheng J.-F."/>
            <person name="Hugenholtz P."/>
            <person name="Woyke T."/>
            <person name="Wu D."/>
            <person name="Spring S."/>
            <person name="Brambilla E.-M."/>
            <person name="Klenk H.-P."/>
            <person name="Eisen J.A."/>
        </authorList>
    </citation>
    <scope>NUCLEOTIDE SEQUENCE [LARGE SCALE GENOMIC DNA]</scope>
    <source>
        <strain evidence="8 9">DSM 12556</strain>
    </source>
</reference>
<dbReference type="HOGENOM" id="CLU_016922_1_5_0"/>
<comment type="cofactor">
    <cofactor evidence="1 7">
        <name>pyridoxal 5'-phosphate</name>
        <dbReference type="ChEBI" id="CHEBI:597326"/>
    </cofactor>
</comment>
<keyword evidence="4 7" id="KW-0663">Pyridoxal phosphate</keyword>
<evidence type="ECO:0000256" key="4">
    <source>
        <dbReference type="ARBA" id="ARBA00022898"/>
    </source>
</evidence>
<evidence type="ECO:0000313" key="8">
    <source>
        <dbReference type="EMBL" id="EHM09249.1"/>
    </source>
</evidence>
<dbReference type="GO" id="GO:0030170">
    <property type="term" value="F:pyridoxal phosphate binding"/>
    <property type="evidence" value="ECO:0007669"/>
    <property type="project" value="InterPro"/>
</dbReference>